<sequence length="163" mass="18415">MLSTLQKGEPNLVVVPPSDVLSVVLSLYMANQHLPLPGPDEVLMCSESTSAEEIELLWLRAIGDARDQKRGKIYCLVNAHMLIYEVCQQFEKCLSKYQNCQNEYCLVVICSNSDQSHITNIIHASQHRSLIISSEIDSRKYLMSKFTEHSKDSKGAWLADGER</sequence>
<dbReference type="EMBL" id="KB306037">
    <property type="protein sequence ID" value="ELU00405.1"/>
    <property type="molecule type" value="Genomic_DNA"/>
</dbReference>
<evidence type="ECO:0000313" key="2">
    <source>
        <dbReference type="EnsemblMetazoa" id="CapteP216802"/>
    </source>
</evidence>
<evidence type="ECO:0000313" key="1">
    <source>
        <dbReference type="EMBL" id="ELU00405.1"/>
    </source>
</evidence>
<dbReference type="InterPro" id="IPR031248">
    <property type="entry name" value="RNF213"/>
</dbReference>
<reference evidence="2" key="3">
    <citation type="submission" date="2015-06" db="UniProtKB">
        <authorList>
            <consortium name="EnsemblMetazoa"/>
        </authorList>
    </citation>
    <scope>IDENTIFICATION</scope>
</reference>
<dbReference type="PANTHER" id="PTHR22605">
    <property type="entry name" value="RZ-TYPE DOMAIN-CONTAINING PROTEIN"/>
    <property type="match status" value="1"/>
</dbReference>
<accession>R7U245</accession>
<dbReference type="AlphaFoldDB" id="R7U245"/>
<dbReference type="STRING" id="283909.R7U245"/>
<evidence type="ECO:0000313" key="3">
    <source>
        <dbReference type="Proteomes" id="UP000014760"/>
    </source>
</evidence>
<dbReference type="GO" id="GO:0004842">
    <property type="term" value="F:ubiquitin-protein transferase activity"/>
    <property type="evidence" value="ECO:0007669"/>
    <property type="project" value="InterPro"/>
</dbReference>
<dbReference type="GO" id="GO:0016887">
    <property type="term" value="F:ATP hydrolysis activity"/>
    <property type="evidence" value="ECO:0007669"/>
    <property type="project" value="InterPro"/>
</dbReference>
<reference evidence="1 3" key="2">
    <citation type="journal article" date="2013" name="Nature">
        <title>Insights into bilaterian evolution from three spiralian genomes.</title>
        <authorList>
            <person name="Simakov O."/>
            <person name="Marletaz F."/>
            <person name="Cho S.J."/>
            <person name="Edsinger-Gonzales E."/>
            <person name="Havlak P."/>
            <person name="Hellsten U."/>
            <person name="Kuo D.H."/>
            <person name="Larsson T."/>
            <person name="Lv J."/>
            <person name="Arendt D."/>
            <person name="Savage R."/>
            <person name="Osoegawa K."/>
            <person name="de Jong P."/>
            <person name="Grimwood J."/>
            <person name="Chapman J.A."/>
            <person name="Shapiro H."/>
            <person name="Aerts A."/>
            <person name="Otillar R.P."/>
            <person name="Terry A.Y."/>
            <person name="Boore J.L."/>
            <person name="Grigoriev I.V."/>
            <person name="Lindberg D.R."/>
            <person name="Seaver E.C."/>
            <person name="Weisblat D.A."/>
            <person name="Putnam N.H."/>
            <person name="Rokhsar D.S."/>
        </authorList>
    </citation>
    <scope>NUCLEOTIDE SEQUENCE</scope>
    <source>
        <strain evidence="1 3">I ESC-2004</strain>
    </source>
</reference>
<dbReference type="Proteomes" id="UP000014760">
    <property type="component" value="Unassembled WGS sequence"/>
</dbReference>
<protein>
    <submittedName>
        <fullName evidence="1 2">Uncharacterized protein</fullName>
    </submittedName>
</protein>
<organism evidence="1">
    <name type="scientific">Capitella teleta</name>
    <name type="common">Polychaete worm</name>
    <dbReference type="NCBI Taxonomy" id="283909"/>
    <lineage>
        <taxon>Eukaryota</taxon>
        <taxon>Metazoa</taxon>
        <taxon>Spiralia</taxon>
        <taxon>Lophotrochozoa</taxon>
        <taxon>Annelida</taxon>
        <taxon>Polychaeta</taxon>
        <taxon>Sedentaria</taxon>
        <taxon>Scolecida</taxon>
        <taxon>Capitellidae</taxon>
        <taxon>Capitella</taxon>
    </lineage>
</organism>
<name>R7U245_CAPTE</name>
<dbReference type="EMBL" id="AMQN01047576">
    <property type="status" value="NOT_ANNOTATED_CDS"/>
    <property type="molecule type" value="Genomic_DNA"/>
</dbReference>
<dbReference type="PANTHER" id="PTHR22605:SF16">
    <property type="entry name" value="E3 UBIQUITIN-PROTEIN LIGASE RNF213"/>
    <property type="match status" value="1"/>
</dbReference>
<gene>
    <name evidence="1" type="ORF">CAPTEDRAFT_216802</name>
</gene>
<keyword evidence="3" id="KW-1185">Reference proteome</keyword>
<proteinExistence type="predicted"/>
<dbReference type="HOGENOM" id="CLU_1628609_0_0_1"/>
<dbReference type="OrthoDB" id="6153391at2759"/>
<reference evidence="3" key="1">
    <citation type="submission" date="2012-12" db="EMBL/GenBank/DDBJ databases">
        <authorList>
            <person name="Hellsten U."/>
            <person name="Grimwood J."/>
            <person name="Chapman J.A."/>
            <person name="Shapiro H."/>
            <person name="Aerts A."/>
            <person name="Otillar R.P."/>
            <person name="Terry A.Y."/>
            <person name="Boore J.L."/>
            <person name="Simakov O."/>
            <person name="Marletaz F."/>
            <person name="Cho S.-J."/>
            <person name="Edsinger-Gonzales E."/>
            <person name="Havlak P."/>
            <person name="Kuo D.-H."/>
            <person name="Larsson T."/>
            <person name="Lv J."/>
            <person name="Arendt D."/>
            <person name="Savage R."/>
            <person name="Osoegawa K."/>
            <person name="de Jong P."/>
            <person name="Lindberg D.R."/>
            <person name="Seaver E.C."/>
            <person name="Weisblat D.A."/>
            <person name="Putnam N.H."/>
            <person name="Grigoriev I.V."/>
            <person name="Rokhsar D.S."/>
        </authorList>
    </citation>
    <scope>NUCLEOTIDE SEQUENCE</scope>
    <source>
        <strain evidence="3">I ESC-2004</strain>
    </source>
</reference>
<dbReference type="EnsemblMetazoa" id="CapteT216802">
    <property type="protein sequence ID" value="CapteP216802"/>
    <property type="gene ID" value="CapteG216802"/>
</dbReference>